<dbReference type="Proteomes" id="UP000279562">
    <property type="component" value="Unassembled WGS sequence"/>
</dbReference>
<gene>
    <name evidence="1" type="ORF">EII33_00820</name>
</gene>
<proteinExistence type="predicted"/>
<evidence type="ECO:0000313" key="1">
    <source>
        <dbReference type="EMBL" id="RRD93174.1"/>
    </source>
</evidence>
<protein>
    <submittedName>
        <fullName evidence="1">Uncharacterized protein</fullName>
    </submittedName>
</protein>
<dbReference type="EMBL" id="RQYF01000002">
    <property type="protein sequence ID" value="RRD93174.1"/>
    <property type="molecule type" value="Genomic_DNA"/>
</dbReference>
<dbReference type="AlphaFoldDB" id="A0A3P2ACM2"/>
<keyword evidence="2" id="KW-1185">Reference proteome</keyword>
<accession>A0A3P2ACM2</accession>
<reference evidence="1 2" key="1">
    <citation type="submission" date="2018-11" db="EMBL/GenBank/DDBJ databases">
        <title>Genomes From Bacteria Associated with the Canine Oral Cavity: a Test Case for Automated Genome-Based Taxonomic Assignment.</title>
        <authorList>
            <person name="Coil D.A."/>
            <person name="Jospin G."/>
            <person name="Darling A.E."/>
            <person name="Wallis C."/>
            <person name="Davis I.J."/>
            <person name="Harris S."/>
            <person name="Eisen J.A."/>
            <person name="Holcombe L.J."/>
            <person name="O'Flynn C."/>
        </authorList>
    </citation>
    <scope>NUCLEOTIDE SEQUENCE [LARGE SCALE GENOMIC DNA]</scope>
    <source>
        <strain evidence="1 2">OH1047_COT-310</strain>
    </source>
</reference>
<evidence type="ECO:0000313" key="2">
    <source>
        <dbReference type="Proteomes" id="UP000279562"/>
    </source>
</evidence>
<comment type="caution">
    <text evidence="1">The sequence shown here is derived from an EMBL/GenBank/DDBJ whole genome shotgun (WGS) entry which is preliminary data.</text>
</comment>
<sequence>MNKHPSAVGEVPEIKGDGLRKLGMCRQISGKKGSDGALARTAESREASYLNIGCANHRLNIHVTAT</sequence>
<name>A0A3P2ACM2_9BACE</name>
<organism evidence="1 2">
    <name type="scientific">Prevotella heparinolytica</name>
    <dbReference type="NCBI Taxonomy" id="28113"/>
    <lineage>
        <taxon>Bacteria</taxon>
        <taxon>Pseudomonadati</taxon>
        <taxon>Bacteroidota</taxon>
        <taxon>Bacteroidia</taxon>
        <taxon>Bacteroidales</taxon>
        <taxon>Bacteroidaceae</taxon>
        <taxon>Bacteroides</taxon>
    </lineage>
</organism>